<evidence type="ECO:0000256" key="6">
    <source>
        <dbReference type="ARBA" id="ARBA00022989"/>
    </source>
</evidence>
<evidence type="ECO:0000313" key="11">
    <source>
        <dbReference type="EMBL" id="QIL46831.1"/>
    </source>
</evidence>
<dbReference type="GO" id="GO:0009401">
    <property type="term" value="P:phosphoenolpyruvate-dependent sugar phosphotransferase system"/>
    <property type="evidence" value="ECO:0007669"/>
    <property type="project" value="InterPro"/>
</dbReference>
<dbReference type="PANTHER" id="PTHR33989:SF4">
    <property type="entry name" value="PTS SYSTEM N,N'-DIACETYLCHITOBIOSE-SPECIFIC EIIC COMPONENT"/>
    <property type="match status" value="1"/>
</dbReference>
<dbReference type="InterPro" id="IPR004501">
    <property type="entry name" value="PTS_EIIC_3"/>
</dbReference>
<evidence type="ECO:0000256" key="2">
    <source>
        <dbReference type="ARBA" id="ARBA00022448"/>
    </source>
</evidence>
<evidence type="ECO:0000256" key="3">
    <source>
        <dbReference type="ARBA" id="ARBA00022475"/>
    </source>
</evidence>
<dbReference type="Proteomes" id="UP000500890">
    <property type="component" value="Chromosome"/>
</dbReference>
<dbReference type="PROSITE" id="PS51105">
    <property type="entry name" value="PTS_EIIC_TYPE_3"/>
    <property type="match status" value="1"/>
</dbReference>
<keyword evidence="3 8" id="KW-1003">Cell membrane</keyword>
<comment type="function">
    <text evidence="8">The phosphoenolpyruvate-dependent sugar phosphotransferase system (PTS), a major carbohydrate active -transport system, catalyzes the phosphorylation of incoming sugar substrates concomitant with their translocation across the cell membrane.</text>
</comment>
<feature type="transmembrane region" description="Helical" evidence="9">
    <location>
        <begin position="103"/>
        <end position="121"/>
    </location>
</feature>
<feature type="domain" description="PTS EIIC type-3" evidence="10">
    <location>
        <begin position="8"/>
        <end position="410"/>
    </location>
</feature>
<feature type="transmembrane region" description="Helical" evidence="9">
    <location>
        <begin position="326"/>
        <end position="348"/>
    </location>
</feature>
<dbReference type="NCBIfam" id="TIGR00410">
    <property type="entry name" value="lacE"/>
    <property type="match status" value="1"/>
</dbReference>
<keyword evidence="12" id="KW-1185">Reference proteome</keyword>
<keyword evidence="7 8" id="KW-0472">Membrane</keyword>
<dbReference type="InterPro" id="IPR003352">
    <property type="entry name" value="PTS_EIIC"/>
</dbReference>
<proteinExistence type="predicted"/>
<keyword evidence="5 9" id="KW-0812">Transmembrane</keyword>
<dbReference type="Pfam" id="PF02378">
    <property type="entry name" value="PTS_EIIC"/>
    <property type="match status" value="1"/>
</dbReference>
<reference evidence="11 12" key="1">
    <citation type="submission" date="2020-03" db="EMBL/GenBank/DDBJ databases">
        <title>Vagococcus sp. nov., isolated from beetles.</title>
        <authorList>
            <person name="Hyun D.-W."/>
            <person name="Bae J.-W."/>
        </authorList>
    </citation>
    <scope>NUCLEOTIDE SEQUENCE [LARGE SCALE GENOMIC DNA]</scope>
    <source>
        <strain evidence="11 12">HDW17A</strain>
    </source>
</reference>
<feature type="transmembrane region" description="Helical" evidence="9">
    <location>
        <begin position="393"/>
        <end position="411"/>
    </location>
</feature>
<organism evidence="11 12">
    <name type="scientific">Vagococcus coleopterorum</name>
    <dbReference type="NCBI Taxonomy" id="2714946"/>
    <lineage>
        <taxon>Bacteria</taxon>
        <taxon>Bacillati</taxon>
        <taxon>Bacillota</taxon>
        <taxon>Bacilli</taxon>
        <taxon>Lactobacillales</taxon>
        <taxon>Enterococcaceae</taxon>
        <taxon>Vagococcus</taxon>
    </lineage>
</organism>
<feature type="transmembrane region" description="Helical" evidence="9">
    <location>
        <begin position="218"/>
        <end position="241"/>
    </location>
</feature>
<evidence type="ECO:0000256" key="8">
    <source>
        <dbReference type="PIRNR" id="PIRNR006351"/>
    </source>
</evidence>
<dbReference type="EMBL" id="CP049886">
    <property type="protein sequence ID" value="QIL46831.1"/>
    <property type="molecule type" value="Genomic_DNA"/>
</dbReference>
<dbReference type="AlphaFoldDB" id="A0A6G8AP30"/>
<evidence type="ECO:0000259" key="10">
    <source>
        <dbReference type="PROSITE" id="PS51105"/>
    </source>
</evidence>
<feature type="transmembrane region" description="Helical" evidence="9">
    <location>
        <begin position="286"/>
        <end position="306"/>
    </location>
</feature>
<sequence>MDKFMNQVEKRLVPIAMKLDSNRYLAAIKDGFFVVMPLLIIGSIFLLITQLPFDPYLNFMQKILGDDWTSYFLTVNNMSMNLMTIFVVLGISKSLSKHYELDTGGAQVVSLFAFFILTPLVKDTNGLDGLPVGNFGAAGLFIGMIAAILAVEIFNVVIKRGWEIKMPDSVPPNVANSFSALIPALFVGIIFNFIRIGFALTPFLTAHDFIFQVLQKPLLSLGSSLPAVIILLFFESLLWCFGIHGSNIMLAVMTPIWTALSVENAEAFATGGVLPNIVNLQFYSNFIKLGGTSGTIGLAIVCFWFAKSRQYKTLGKLGFGPALFNINEPLIFGVPIVLNPIMMIPFILTPQVLGILTYIVMKLNIVPITNGILVPWTMPPIFSGFVLSGWRGSVFQILEIILSVAIYYPFFKMQDNKALQLENSPKAID</sequence>
<evidence type="ECO:0000256" key="4">
    <source>
        <dbReference type="ARBA" id="ARBA00022597"/>
    </source>
</evidence>
<feature type="transmembrane region" description="Helical" evidence="9">
    <location>
        <begin position="133"/>
        <end position="158"/>
    </location>
</feature>
<dbReference type="RefSeq" id="WP_166008219.1">
    <property type="nucleotide sequence ID" value="NZ_CP049886.1"/>
</dbReference>
<evidence type="ECO:0000256" key="9">
    <source>
        <dbReference type="SAM" id="Phobius"/>
    </source>
</evidence>
<dbReference type="PIRSF" id="PIRSF006351">
    <property type="entry name" value="PTS_EIIC-Cellobiose"/>
    <property type="match status" value="1"/>
</dbReference>
<evidence type="ECO:0000313" key="12">
    <source>
        <dbReference type="Proteomes" id="UP000500890"/>
    </source>
</evidence>
<keyword evidence="6 9" id="KW-1133">Transmembrane helix</keyword>
<dbReference type="KEGG" id="vah:G7081_06990"/>
<dbReference type="InterPro" id="IPR004796">
    <property type="entry name" value="PTS_IIC_cello"/>
</dbReference>
<dbReference type="InterPro" id="IPR051088">
    <property type="entry name" value="PTS_Sugar-EIIC/EIIB"/>
</dbReference>
<feature type="transmembrane region" description="Helical" evidence="9">
    <location>
        <begin position="71"/>
        <end position="91"/>
    </location>
</feature>
<accession>A0A6G8AP30</accession>
<dbReference type="GO" id="GO:0008982">
    <property type="term" value="F:protein-N(PI)-phosphohistidine-sugar phosphotransferase activity"/>
    <property type="evidence" value="ECO:0007669"/>
    <property type="project" value="UniProtKB-UniRule"/>
</dbReference>
<dbReference type="GO" id="GO:1901264">
    <property type="term" value="P:carbohydrate derivative transport"/>
    <property type="evidence" value="ECO:0007669"/>
    <property type="project" value="TreeGrafter"/>
</dbReference>
<evidence type="ECO:0000256" key="5">
    <source>
        <dbReference type="ARBA" id="ARBA00022692"/>
    </source>
</evidence>
<evidence type="ECO:0000256" key="7">
    <source>
        <dbReference type="ARBA" id="ARBA00023136"/>
    </source>
</evidence>
<dbReference type="PANTHER" id="PTHR33989">
    <property type="match status" value="1"/>
</dbReference>
<feature type="transmembrane region" description="Helical" evidence="9">
    <location>
        <begin position="355"/>
        <end position="373"/>
    </location>
</feature>
<name>A0A6G8AP30_9ENTE</name>
<comment type="subcellular location">
    <subcellularLocation>
        <location evidence="1">Cell membrane</location>
        <topology evidence="1">Multi-pass membrane protein</topology>
    </subcellularLocation>
</comment>
<feature type="transmembrane region" description="Helical" evidence="9">
    <location>
        <begin position="178"/>
        <end position="198"/>
    </location>
</feature>
<evidence type="ECO:0000256" key="1">
    <source>
        <dbReference type="ARBA" id="ARBA00004651"/>
    </source>
</evidence>
<feature type="transmembrane region" description="Helical" evidence="9">
    <location>
        <begin position="31"/>
        <end position="51"/>
    </location>
</feature>
<gene>
    <name evidence="11" type="ORF">G7081_06990</name>
</gene>
<protein>
    <recommendedName>
        <fullName evidence="8">Permease IIC component</fullName>
    </recommendedName>
</protein>
<dbReference type="GO" id="GO:0005886">
    <property type="term" value="C:plasma membrane"/>
    <property type="evidence" value="ECO:0007669"/>
    <property type="project" value="UniProtKB-SubCell"/>
</dbReference>
<keyword evidence="4 8" id="KW-0762">Sugar transport</keyword>
<keyword evidence="2 8" id="KW-0813">Transport</keyword>